<dbReference type="InterPro" id="IPR050346">
    <property type="entry name" value="FMO-like"/>
</dbReference>
<accession>A0A7R9L528</accession>
<proteinExistence type="inferred from homology"/>
<dbReference type="EMBL" id="CAJPIZ010015822">
    <property type="protein sequence ID" value="CAG2115425.1"/>
    <property type="molecule type" value="Genomic_DNA"/>
</dbReference>
<keyword evidence="6 7" id="KW-0560">Oxidoreductase</keyword>
<dbReference type="EMBL" id="OC870397">
    <property type="protein sequence ID" value="CAD7634995.1"/>
    <property type="molecule type" value="Genomic_DNA"/>
</dbReference>
<protein>
    <recommendedName>
        <fullName evidence="7">Flavin-containing monooxygenase</fullName>
        <ecNumber evidence="7">1.-.-.-</ecNumber>
    </recommendedName>
</protein>
<keyword evidence="3 7" id="KW-0285">Flavoprotein</keyword>
<keyword evidence="7" id="KW-0503">Monooxygenase</keyword>
<dbReference type="PRINTS" id="PR00370">
    <property type="entry name" value="FMOXYGENASE"/>
</dbReference>
<comment type="cofactor">
    <cofactor evidence="1 7">
        <name>FAD</name>
        <dbReference type="ChEBI" id="CHEBI:57692"/>
    </cofactor>
</comment>
<organism evidence="8">
    <name type="scientific">Medioppia subpectinata</name>
    <dbReference type="NCBI Taxonomy" id="1979941"/>
    <lineage>
        <taxon>Eukaryota</taxon>
        <taxon>Metazoa</taxon>
        <taxon>Ecdysozoa</taxon>
        <taxon>Arthropoda</taxon>
        <taxon>Chelicerata</taxon>
        <taxon>Arachnida</taxon>
        <taxon>Acari</taxon>
        <taxon>Acariformes</taxon>
        <taxon>Sarcoptiformes</taxon>
        <taxon>Oribatida</taxon>
        <taxon>Brachypylina</taxon>
        <taxon>Oppioidea</taxon>
        <taxon>Oppiidae</taxon>
        <taxon>Medioppia</taxon>
    </lineage>
</organism>
<evidence type="ECO:0000313" key="8">
    <source>
        <dbReference type="EMBL" id="CAD7634995.1"/>
    </source>
</evidence>
<dbReference type="InterPro" id="IPR000960">
    <property type="entry name" value="Flavin_mOase"/>
</dbReference>
<evidence type="ECO:0000256" key="3">
    <source>
        <dbReference type="ARBA" id="ARBA00022630"/>
    </source>
</evidence>
<dbReference type="GO" id="GO:0004499">
    <property type="term" value="F:N,N-dimethylaniline monooxygenase activity"/>
    <property type="evidence" value="ECO:0007669"/>
    <property type="project" value="InterPro"/>
</dbReference>
<evidence type="ECO:0000256" key="2">
    <source>
        <dbReference type="ARBA" id="ARBA00009183"/>
    </source>
</evidence>
<keyword evidence="9" id="KW-1185">Reference proteome</keyword>
<keyword evidence="4 7" id="KW-0274">FAD</keyword>
<evidence type="ECO:0000256" key="6">
    <source>
        <dbReference type="ARBA" id="ARBA00023002"/>
    </source>
</evidence>
<dbReference type="Pfam" id="PF00743">
    <property type="entry name" value="FMO-like"/>
    <property type="match status" value="2"/>
</dbReference>
<dbReference type="SUPFAM" id="SSF51905">
    <property type="entry name" value="FAD/NAD(P)-binding domain"/>
    <property type="match status" value="2"/>
</dbReference>
<evidence type="ECO:0000256" key="7">
    <source>
        <dbReference type="RuleBase" id="RU361177"/>
    </source>
</evidence>
<name>A0A7R9L528_9ACAR</name>
<dbReference type="GO" id="GO:0050660">
    <property type="term" value="F:flavin adenine dinucleotide binding"/>
    <property type="evidence" value="ECO:0007669"/>
    <property type="project" value="InterPro"/>
</dbReference>
<comment type="similarity">
    <text evidence="2 7">Belongs to the FMO family.</text>
</comment>
<dbReference type="AlphaFoldDB" id="A0A7R9L528"/>
<gene>
    <name evidence="8" type="ORF">OSB1V03_LOCUS15387</name>
</gene>
<reference evidence="8" key="1">
    <citation type="submission" date="2020-11" db="EMBL/GenBank/DDBJ databases">
        <authorList>
            <person name="Tran Van P."/>
        </authorList>
    </citation>
    <scope>NUCLEOTIDE SEQUENCE</scope>
</reference>
<dbReference type="Proteomes" id="UP000759131">
    <property type="component" value="Unassembled WGS sequence"/>
</dbReference>
<evidence type="ECO:0000256" key="1">
    <source>
        <dbReference type="ARBA" id="ARBA00001974"/>
    </source>
</evidence>
<evidence type="ECO:0000313" key="9">
    <source>
        <dbReference type="Proteomes" id="UP000759131"/>
    </source>
</evidence>
<evidence type="ECO:0000256" key="4">
    <source>
        <dbReference type="ARBA" id="ARBA00022827"/>
    </source>
</evidence>
<keyword evidence="5" id="KW-0521">NADP</keyword>
<dbReference type="InterPro" id="IPR020946">
    <property type="entry name" value="Flavin_mOase-like"/>
</dbReference>
<sequence length="379" mass="44014">MSGNRIAIIGAGQSGLGAFNACREQHFDDVVVYERSDSLCGLWANRDETQREVCNTGARLLPNTTLNSSKEMSAYSDFPFPQHYPNYVHHTLMREYLLLYAERIGIKDNVKLRHELIGCQQNTDYDRTGRWRLTVRDIDNNRVFDDVVDGVIGQRVVVLGVGNSGIDMAVELTKPKHRVFSQGVVFSDDLANNIIKGLITMKSDIQEFTATGVIFEDETVETPCDTVIYGTGYQQWYPYLPDELRPELNPSLKLYKHIFYPHLKHAHTLAITFNITPAGAANPITEQQSRYFALLMVDRCRLPSEKRMLRHIRRQKAWVIRHYPRYDKHSTHVRYIKYMDELAREMGVKPRLWNYAFTDPKLWWRLYAGPCVPYQYRLD</sequence>
<dbReference type="OrthoDB" id="66881at2759"/>
<dbReference type="FunFam" id="3.50.50.60:FF:000023">
    <property type="entry name" value="Dimethylaniline monooxygenase [N-oxide-forming]"/>
    <property type="match status" value="1"/>
</dbReference>
<dbReference type="GO" id="GO:0050661">
    <property type="term" value="F:NADP binding"/>
    <property type="evidence" value="ECO:0007669"/>
    <property type="project" value="InterPro"/>
</dbReference>
<dbReference type="InterPro" id="IPR036188">
    <property type="entry name" value="FAD/NAD-bd_sf"/>
</dbReference>
<dbReference type="PIRSF" id="PIRSF000332">
    <property type="entry name" value="FMO"/>
    <property type="match status" value="1"/>
</dbReference>
<dbReference type="PANTHER" id="PTHR23023">
    <property type="entry name" value="DIMETHYLANILINE MONOOXYGENASE"/>
    <property type="match status" value="1"/>
</dbReference>
<evidence type="ECO:0000256" key="5">
    <source>
        <dbReference type="ARBA" id="ARBA00022857"/>
    </source>
</evidence>
<dbReference type="Gene3D" id="3.50.50.60">
    <property type="entry name" value="FAD/NAD(P)-binding domain"/>
    <property type="match status" value="3"/>
</dbReference>
<dbReference type="EC" id="1.-.-.-" evidence="7"/>